<dbReference type="InterPro" id="IPR011004">
    <property type="entry name" value="Trimer_LpxA-like_sf"/>
</dbReference>
<dbReference type="InterPro" id="IPR020019">
    <property type="entry name" value="AcTrfase_PglD-like"/>
</dbReference>
<feature type="domain" description="PglD N-terminal" evidence="3">
    <location>
        <begin position="5"/>
        <end position="81"/>
    </location>
</feature>
<gene>
    <name evidence="4" type="primary">epsM</name>
    <name evidence="4" type="ORF">SRABI133_03366</name>
</gene>
<dbReference type="RefSeq" id="WP_230302830.1">
    <property type="nucleotide sequence ID" value="NZ_CAKKMG010000053.1"/>
</dbReference>
<dbReference type="InterPro" id="IPR041561">
    <property type="entry name" value="PglD_N"/>
</dbReference>
<dbReference type="AlphaFoldDB" id="A0A9W4L552"/>
<dbReference type="Pfam" id="PF00132">
    <property type="entry name" value="Hexapep"/>
    <property type="match status" value="1"/>
</dbReference>
<evidence type="ECO:0000313" key="4">
    <source>
        <dbReference type="EMBL" id="CAH0260132.1"/>
    </source>
</evidence>
<accession>A0A9W4L552</accession>
<feature type="active site" description="Proton acceptor" evidence="1">
    <location>
        <position position="136"/>
    </location>
</feature>
<dbReference type="SUPFAM" id="SSF51161">
    <property type="entry name" value="Trimeric LpxA-like enzymes"/>
    <property type="match status" value="1"/>
</dbReference>
<dbReference type="CDD" id="cd03360">
    <property type="entry name" value="LbH_AT_putative"/>
    <property type="match status" value="1"/>
</dbReference>
<evidence type="ECO:0000256" key="1">
    <source>
        <dbReference type="PIRSR" id="PIRSR620019-1"/>
    </source>
</evidence>
<feature type="site" description="Increases basicity of active site His" evidence="1">
    <location>
        <position position="137"/>
    </location>
</feature>
<dbReference type="Gene3D" id="3.40.50.20">
    <property type="match status" value="1"/>
</dbReference>
<sequence length="213" mass="22788">MKWGIIGTGGHSKVVLEAIKSCDQNIQVTFFSKVKPDHSFFIPYTFFLDQEELIKLHEGTIDVWHVAIGDITTREKKLEQLTQNNLLIPTIFHVNSIVSPSATVGEGTFVNAGGVINASVKIGRGCIVNTSASVDHDCMIDEFVNIGPGSRLAGHVSVGKQSELGTGVIVLPNVKIGKGCIIGAGSVVVENIPDYSLAYGVPAKITKNLSNIF</sequence>
<dbReference type="Pfam" id="PF17836">
    <property type="entry name" value="PglD_N"/>
    <property type="match status" value="1"/>
</dbReference>
<evidence type="ECO:0000259" key="3">
    <source>
        <dbReference type="Pfam" id="PF17836"/>
    </source>
</evidence>
<proteinExistence type="predicted"/>
<dbReference type="InterPro" id="IPR001451">
    <property type="entry name" value="Hexapep"/>
</dbReference>
<dbReference type="InterPro" id="IPR050179">
    <property type="entry name" value="Trans_hexapeptide_repeat"/>
</dbReference>
<keyword evidence="4" id="KW-0808">Transferase</keyword>
<reference evidence="4" key="1">
    <citation type="submission" date="2021-11" db="EMBL/GenBank/DDBJ databases">
        <authorList>
            <person name="Bulgarelli D."/>
        </authorList>
    </citation>
    <scope>NUCLEOTIDE SEQUENCE</scope>
    <source>
        <strain evidence="4">Bi133</strain>
    </source>
</reference>
<comment type="caution">
    <text evidence="4">The sequence shown here is derived from an EMBL/GenBank/DDBJ whole genome shotgun (WGS) entry which is preliminary data.</text>
</comment>
<dbReference type="GO" id="GO:0016746">
    <property type="term" value="F:acyltransferase activity"/>
    <property type="evidence" value="ECO:0007669"/>
    <property type="project" value="UniProtKB-KW"/>
</dbReference>
<protein>
    <submittedName>
        <fullName evidence="4">Acetyltransferase EpsM</fullName>
        <ecNumber evidence="4">2.3.1.-</ecNumber>
    </submittedName>
</protein>
<name>A0A9W4L552_9BACI</name>
<dbReference type="EMBL" id="CAKKMG010000053">
    <property type="protein sequence ID" value="CAH0260132.1"/>
    <property type="molecule type" value="Genomic_DNA"/>
</dbReference>
<evidence type="ECO:0000256" key="2">
    <source>
        <dbReference type="PIRSR" id="PIRSR620019-2"/>
    </source>
</evidence>
<keyword evidence="4" id="KW-0012">Acyltransferase</keyword>
<dbReference type="EC" id="2.3.1.-" evidence="4"/>
<dbReference type="PANTHER" id="PTHR43300:SF7">
    <property type="entry name" value="UDP-N-ACETYLBACILLOSAMINE N-ACETYLTRANSFERASE"/>
    <property type="match status" value="1"/>
</dbReference>
<evidence type="ECO:0000313" key="5">
    <source>
        <dbReference type="Proteomes" id="UP000789326"/>
    </source>
</evidence>
<dbReference type="Gene3D" id="2.160.10.10">
    <property type="entry name" value="Hexapeptide repeat proteins"/>
    <property type="match status" value="1"/>
</dbReference>
<organism evidence="4 5">
    <name type="scientific">Peribacillus simplex</name>
    <dbReference type="NCBI Taxonomy" id="1478"/>
    <lineage>
        <taxon>Bacteria</taxon>
        <taxon>Bacillati</taxon>
        <taxon>Bacillota</taxon>
        <taxon>Bacilli</taxon>
        <taxon>Bacillales</taxon>
        <taxon>Bacillaceae</taxon>
        <taxon>Peribacillus</taxon>
    </lineage>
</organism>
<dbReference type="NCBIfam" id="TIGR03570">
    <property type="entry name" value="NeuD_NnaD"/>
    <property type="match status" value="1"/>
</dbReference>
<dbReference type="Proteomes" id="UP000789326">
    <property type="component" value="Unassembled WGS sequence"/>
</dbReference>
<dbReference type="PANTHER" id="PTHR43300">
    <property type="entry name" value="ACETYLTRANSFERASE"/>
    <property type="match status" value="1"/>
</dbReference>
<feature type="binding site" evidence="2">
    <location>
        <position position="69"/>
    </location>
    <ligand>
        <name>substrate</name>
    </ligand>
</feature>